<evidence type="ECO:0000259" key="13">
    <source>
        <dbReference type="Pfam" id="PF02324"/>
    </source>
</evidence>
<accession>A0A6A8UE22</accession>
<sequence length="1588" mass="177225">MEQKVRFKLHKVKKNWVTIGMTALSMVTVAGGTLLADQQVQADEQNPANQSGDSSQNLLQETPATTNDAATTVAPTISADANTASVAIPVADVTSTTTDVTDRAAAPAANTATVDTNSGQAAPSTNVQAATADTSATTTDTNTNTNAAVTGTDRATATTDRAATTDTANTEARTRSRRALAETREANTNTATGIQWINGKQYYVNSDGSVRKNFVFEQDGKSYYFDAETGALATKSQDEFSTEPIKATVDFSSGNQLYKNDNKSLDQLDTFITADAWYRPKSILKNGKTWTASTEADKRPLLMVWWPDKSTQVNYLNYMQNQGLGAGSFSTNSSQESLNLAAKAVQTKIEERIAREGNTNWLRTSIDQFIKTQPGWNSSTENSSYDHLQGGQLLFNNSKGDTGNRTSYANSDYRLLNRTPTNQTGTRKYFKDNSIGGLEFLLANDIDNSNPAVQAEQLNWLHFMMNIGSIMANDPTANFDGLRVDALDNVDADLLQIASDYFKAAYGVDKSEANAIKHLSYLEAWSANDPYYNKDTKGAQLPIDNALRNALTNLLMRDKNTRMQLGDMTAFMNSSLNPRGANDKNGERMANYIFTRAHDTEAQTIIQRIIRDRINPNLFGYNFTRDEIKKAFEIYNADINTAHKTYASYNLPSVYALMLTNKDSVTRVYYGDLYREDGHYMAKKTPYFDAIDTLLRARIKYVAGGQDMEVKKVGNDGLLTSVRYGKGANNRTDWGTAETRTQGMGVIMTNNYDFRLGSNETVTMNMGRAHRNQLYRPLLLTTKDGLATYLNDSDVPKNLLKRTDWNGNLTFNANDIFGVENVQVSGYLGVWVPVGAKANQDARTQPSNRANSDGQVYKSSAALDSQVMYEAFSNFQAFADDQPELYMNRVLAKHTDLLKAWGVTSVGLPPQYVSSKDGTFLDSTIDNGYAFDDRYDMALSQNNKYGSLEDLLNVLRALHKDGIQAIADWVPDQIYNLPGKEVVNATRVNGYGYHQQGYQIVDQAYVANTRTDGTDYQGKYGGAFLDELKAKYPSIFNRVQISNGKQLPTNEKITKWSAKYFNGTNILGRGINYVLRDDKTNQYFNTSANGQLLPTPLRDTGAITSTQVFQRRGQDVYFLRDNQVIKNEFVQDGNGNWYYFGADGKMTKGAQNINSKDYYFFDNGVQLRNALRRANNGYSYYYGLDGAMVKNAFVDFDDKRKQVRAFTTQGTMVVGNLHWSGHHFYFDRETGLQAKDRIVRTDDGKLHYYVAGTGDMGRNVFATDSSTGKRYYFDADGNTVTGSRVIDGKTYYFNQDGSVGTAYSNRADSIIFENGKARYITPAGEIGRSIFVYNPATKAWNYFDKEGNRVTGRQYIDGHLYYFKEDGSQAKGEIIEENGIKYYYEPGSGILASGRYLQVGDDQWMYFKHDGSLAIGQVRADHGYLKYFDKNGIQVKGKTIVEDGKTYYYDAHSGALVTSSFAEIAPNQWSYFNTDGQALKGKWTINGKEYYFDQNGIQYKGKAVKVGSRYKYYDENDGQPVTNRFAQIEPNVWAYFGADGYAVTGEQVINGQHLYFDQSGRQVKGAYVTVNGQRRYYDANTGEYIPGR</sequence>
<evidence type="ECO:0000256" key="4">
    <source>
        <dbReference type="ARBA" id="ARBA00012592"/>
    </source>
</evidence>
<proteinExistence type="inferred from homology"/>
<keyword evidence="6 14" id="KW-0808">Transferase</keyword>
<evidence type="ECO:0000256" key="12">
    <source>
        <dbReference type="SAM" id="MobiDB-lite"/>
    </source>
</evidence>
<dbReference type="InterPro" id="IPR003318">
    <property type="entry name" value="Glyco_hydro70cat"/>
</dbReference>
<dbReference type="Gene3D" id="3.20.20.80">
    <property type="entry name" value="Glycosidases"/>
    <property type="match status" value="2"/>
</dbReference>
<dbReference type="Gene3D" id="2.30.30.420">
    <property type="entry name" value="glucansucrase"/>
    <property type="match status" value="1"/>
</dbReference>
<evidence type="ECO:0000313" key="14">
    <source>
        <dbReference type="EMBL" id="MTR28151.1"/>
    </source>
</evidence>
<comment type="catalytic activity">
    <reaction evidence="1">
        <text>[(1-&gt;6)-alpha-D-glucosyl](n) + sucrose = [(1-&gt;6)-alpha-D-glucosyl](n+1) + D-fructose</text>
        <dbReference type="Rhea" id="RHEA:18825"/>
        <dbReference type="Rhea" id="RHEA-COMP:11144"/>
        <dbReference type="Rhea" id="RHEA-COMP:11145"/>
        <dbReference type="ChEBI" id="CHEBI:17992"/>
        <dbReference type="ChEBI" id="CHEBI:18269"/>
        <dbReference type="ChEBI" id="CHEBI:37721"/>
        <dbReference type="EC" id="2.4.1.5"/>
    </reaction>
</comment>
<dbReference type="NCBIfam" id="TIGR04035">
    <property type="entry name" value="glucan_65_rpt"/>
    <property type="match status" value="5"/>
</dbReference>
<dbReference type="RefSeq" id="WP_155124411.1">
    <property type="nucleotide sequence ID" value="NZ_JADNDA010000007.1"/>
</dbReference>
<dbReference type="Gene3D" id="2.60.40.1180">
    <property type="entry name" value="Golgi alpha-mannosidase II"/>
    <property type="match status" value="1"/>
</dbReference>
<evidence type="ECO:0000256" key="5">
    <source>
        <dbReference type="ARBA" id="ARBA00022676"/>
    </source>
</evidence>
<feature type="compositionally biased region" description="Polar residues" evidence="12">
    <location>
        <begin position="117"/>
        <end position="128"/>
    </location>
</feature>
<keyword evidence="7" id="KW-0732">Signal</keyword>
<dbReference type="InterPro" id="IPR017853">
    <property type="entry name" value="GH"/>
</dbReference>
<evidence type="ECO:0000256" key="10">
    <source>
        <dbReference type="ARBA" id="ARBA00032238"/>
    </source>
</evidence>
<evidence type="ECO:0000256" key="8">
    <source>
        <dbReference type="ARBA" id="ARBA00022737"/>
    </source>
</evidence>
<dbReference type="GO" id="GO:0047849">
    <property type="term" value="F:dextransucrase activity"/>
    <property type="evidence" value="ECO:0007669"/>
    <property type="project" value="UniProtKB-EC"/>
</dbReference>
<dbReference type="SUPFAM" id="SSF69360">
    <property type="entry name" value="Cell wall binding repeat"/>
    <property type="match status" value="4"/>
</dbReference>
<feature type="domain" description="Glycoside hydrolase family 70 catalytic" evidence="13">
    <location>
        <begin position="301"/>
        <end position="1096"/>
    </location>
</feature>
<feature type="repeat" description="Cell wall-binding" evidence="11">
    <location>
        <begin position="1126"/>
        <end position="1146"/>
    </location>
</feature>
<feature type="compositionally biased region" description="Low complexity" evidence="12">
    <location>
        <begin position="129"/>
        <end position="171"/>
    </location>
</feature>
<dbReference type="InterPro" id="IPR018337">
    <property type="entry name" value="Cell_wall/Cho-bd_repeat"/>
</dbReference>
<evidence type="ECO:0000256" key="7">
    <source>
        <dbReference type="ARBA" id="ARBA00022729"/>
    </source>
</evidence>
<dbReference type="Gene3D" id="2.10.270.10">
    <property type="entry name" value="Cholin Binding"/>
    <property type="match status" value="4"/>
</dbReference>
<dbReference type="GO" id="GO:0009250">
    <property type="term" value="P:glucan biosynthetic process"/>
    <property type="evidence" value="ECO:0007669"/>
    <property type="project" value="InterPro"/>
</dbReference>
<gene>
    <name evidence="14" type="ORF">GMC65_07300</name>
</gene>
<protein>
    <recommendedName>
        <fullName evidence="4">dextransucrase</fullName>
        <ecNumber evidence="4">2.4.1.5</ecNumber>
    </recommendedName>
    <alternativeName>
        <fullName evidence="9">Dextransucrase</fullName>
    </alternativeName>
    <alternativeName>
        <fullName evidence="10">Sucrose 6-glucosyltransferase</fullName>
    </alternativeName>
</protein>
<evidence type="ECO:0000256" key="3">
    <source>
        <dbReference type="ARBA" id="ARBA00009247"/>
    </source>
</evidence>
<evidence type="ECO:0000256" key="2">
    <source>
        <dbReference type="ARBA" id="ARBA00003243"/>
    </source>
</evidence>
<dbReference type="EC" id="2.4.1.5" evidence="4"/>
<feature type="repeat" description="Cell wall-binding" evidence="11">
    <location>
        <begin position="1280"/>
        <end position="1299"/>
    </location>
</feature>
<keyword evidence="5" id="KW-0328">Glycosyltransferase</keyword>
<evidence type="ECO:0000313" key="15">
    <source>
        <dbReference type="Proteomes" id="UP000439678"/>
    </source>
</evidence>
<name>A0A6A8UE22_STRSL</name>
<dbReference type="SUPFAM" id="SSF51445">
    <property type="entry name" value="(Trans)glycosidases"/>
    <property type="match status" value="2"/>
</dbReference>
<dbReference type="Pfam" id="PF01473">
    <property type="entry name" value="Choline_bind_1"/>
    <property type="match status" value="1"/>
</dbReference>
<organism evidence="14 15">
    <name type="scientific">Streptococcus salivarius</name>
    <dbReference type="NCBI Taxonomy" id="1304"/>
    <lineage>
        <taxon>Bacteria</taxon>
        <taxon>Bacillati</taxon>
        <taxon>Bacillota</taxon>
        <taxon>Bacilli</taxon>
        <taxon>Lactobacillales</taxon>
        <taxon>Streptococcaceae</taxon>
        <taxon>Streptococcus</taxon>
    </lineage>
</organism>
<dbReference type="EMBL" id="WMYO01000007">
    <property type="protein sequence ID" value="MTR28151.1"/>
    <property type="molecule type" value="Genomic_DNA"/>
</dbReference>
<dbReference type="Pfam" id="PF19127">
    <property type="entry name" value="Choline_bind_3"/>
    <property type="match status" value="8"/>
</dbReference>
<dbReference type="InterPro" id="IPR022263">
    <property type="entry name" value="KxYKxGKxW"/>
</dbReference>
<dbReference type="GO" id="GO:0046527">
    <property type="term" value="F:glucosyltransferase activity"/>
    <property type="evidence" value="ECO:0007669"/>
    <property type="project" value="InterPro"/>
</dbReference>
<dbReference type="NCBIfam" id="TIGR03715">
    <property type="entry name" value="KxYKxGKxW"/>
    <property type="match status" value="1"/>
</dbReference>
<dbReference type="Proteomes" id="UP000439678">
    <property type="component" value="Unassembled WGS sequence"/>
</dbReference>
<evidence type="ECO:0000256" key="6">
    <source>
        <dbReference type="ARBA" id="ARBA00022679"/>
    </source>
</evidence>
<dbReference type="InterPro" id="IPR027636">
    <property type="entry name" value="Glucan-bd_rpt"/>
</dbReference>
<comment type="similarity">
    <text evidence="3">Belongs to the glycosyl hydrolase 70 family.</text>
</comment>
<dbReference type="InterPro" id="IPR013780">
    <property type="entry name" value="Glyco_hydro_b"/>
</dbReference>
<reference evidence="14 15" key="1">
    <citation type="journal article" date="2019" name="Nat. Med.">
        <title>A library of human gut bacterial isolates paired with longitudinal multiomics data enables mechanistic microbiome research.</title>
        <authorList>
            <person name="Poyet M."/>
            <person name="Groussin M."/>
            <person name="Gibbons S.M."/>
            <person name="Avila-Pacheco J."/>
            <person name="Jiang X."/>
            <person name="Kearney S.M."/>
            <person name="Perrotta A.R."/>
            <person name="Berdy B."/>
            <person name="Zhao S."/>
            <person name="Lieberman T.D."/>
            <person name="Swanson P.K."/>
            <person name="Smith M."/>
            <person name="Roesemann S."/>
            <person name="Alexander J.E."/>
            <person name="Rich S.A."/>
            <person name="Livny J."/>
            <person name="Vlamakis H."/>
            <person name="Clish C."/>
            <person name="Bullock K."/>
            <person name="Deik A."/>
            <person name="Scott J."/>
            <person name="Pierce K.A."/>
            <person name="Xavier R.J."/>
            <person name="Alm E.J."/>
        </authorList>
    </citation>
    <scope>NUCLEOTIDE SEQUENCE [LARGE SCALE GENOMIC DNA]</scope>
    <source>
        <strain evidence="14 15">BIOML-A4</strain>
    </source>
</reference>
<dbReference type="Pfam" id="PF19258">
    <property type="entry name" value="KxYKxGKxW_sig"/>
    <property type="match status" value="1"/>
</dbReference>
<evidence type="ECO:0000256" key="11">
    <source>
        <dbReference type="PROSITE-ProRule" id="PRU00591"/>
    </source>
</evidence>
<comment type="caution">
    <text evidence="14">The sequence shown here is derived from an EMBL/GenBank/DDBJ whole genome shotgun (WGS) entry which is preliminary data.</text>
</comment>
<feature type="compositionally biased region" description="Low complexity" evidence="12">
    <location>
        <begin position="107"/>
        <end position="116"/>
    </location>
</feature>
<dbReference type="PROSITE" id="PS51170">
    <property type="entry name" value="CW"/>
    <property type="match status" value="2"/>
</dbReference>
<comment type="function">
    <text evidence="2">Production of extracellular glucans, that are thought to play a key role in the development of the dental plaque because of their ability to adhere to smooth surfaces and mediate the aggregation of bacterial cells and food debris.</text>
</comment>
<dbReference type="Pfam" id="PF02324">
    <property type="entry name" value="Glyco_hydro_70"/>
    <property type="match status" value="1"/>
</dbReference>
<dbReference type="Gene3D" id="2.30.30.20">
    <property type="entry name" value="Aspartate carbamoyltransferase regulatory subunit, C-terminal domain"/>
    <property type="match status" value="1"/>
</dbReference>
<feature type="region of interest" description="Disordered" evidence="12">
    <location>
        <begin position="107"/>
        <end position="177"/>
    </location>
</feature>
<evidence type="ECO:0000256" key="9">
    <source>
        <dbReference type="ARBA" id="ARBA00029911"/>
    </source>
</evidence>
<keyword evidence="8" id="KW-0677">Repeat</keyword>
<evidence type="ECO:0000256" key="1">
    <source>
        <dbReference type="ARBA" id="ARBA00001152"/>
    </source>
</evidence>